<dbReference type="PANTHER" id="PTHR35112">
    <property type="entry name" value="OS08G0360500 PROTEIN"/>
    <property type="match status" value="1"/>
</dbReference>
<dbReference type="InterPro" id="IPR056698">
    <property type="entry name" value="DUF7796"/>
</dbReference>
<evidence type="ECO:0000313" key="2">
    <source>
        <dbReference type="EMBL" id="KAL3734374.1"/>
    </source>
</evidence>
<dbReference type="EMBL" id="JBJKBG010000006">
    <property type="protein sequence ID" value="KAL3734374.1"/>
    <property type="molecule type" value="Genomic_DNA"/>
</dbReference>
<dbReference type="AlphaFoldDB" id="A0ABD3K2Q7"/>
<name>A0ABD3K2Q7_EUCGL</name>
<evidence type="ECO:0000313" key="3">
    <source>
        <dbReference type="Proteomes" id="UP001634007"/>
    </source>
</evidence>
<protein>
    <recommendedName>
        <fullName evidence="1">DUF7796 domain-containing protein</fullName>
    </recommendedName>
</protein>
<dbReference type="Proteomes" id="UP001634007">
    <property type="component" value="Unassembled WGS sequence"/>
</dbReference>
<organism evidence="2 3">
    <name type="scientific">Eucalyptus globulus</name>
    <name type="common">Tasmanian blue gum</name>
    <dbReference type="NCBI Taxonomy" id="34317"/>
    <lineage>
        <taxon>Eukaryota</taxon>
        <taxon>Viridiplantae</taxon>
        <taxon>Streptophyta</taxon>
        <taxon>Embryophyta</taxon>
        <taxon>Tracheophyta</taxon>
        <taxon>Spermatophyta</taxon>
        <taxon>Magnoliopsida</taxon>
        <taxon>eudicotyledons</taxon>
        <taxon>Gunneridae</taxon>
        <taxon>Pentapetalae</taxon>
        <taxon>rosids</taxon>
        <taxon>malvids</taxon>
        <taxon>Myrtales</taxon>
        <taxon>Myrtaceae</taxon>
        <taxon>Myrtoideae</taxon>
        <taxon>Eucalypteae</taxon>
        <taxon>Eucalyptus</taxon>
    </lineage>
</organism>
<feature type="domain" description="DUF7796" evidence="1">
    <location>
        <begin position="102"/>
        <end position="444"/>
    </location>
</feature>
<reference evidence="2 3" key="1">
    <citation type="submission" date="2024-11" db="EMBL/GenBank/DDBJ databases">
        <title>Chromosome-level genome assembly of Eucalyptus globulus Labill. provides insights into its genome evolution.</title>
        <authorList>
            <person name="Li X."/>
        </authorList>
    </citation>
    <scope>NUCLEOTIDE SEQUENCE [LARGE SCALE GENOMIC DNA]</scope>
    <source>
        <strain evidence="2">CL2024</strain>
        <tissue evidence="2">Fresh tender leaves</tissue>
    </source>
</reference>
<gene>
    <name evidence="2" type="ORF">ACJRO7_023689</name>
</gene>
<dbReference type="Pfam" id="PF25072">
    <property type="entry name" value="DUF7796"/>
    <property type="match status" value="1"/>
</dbReference>
<proteinExistence type="predicted"/>
<dbReference type="PANTHER" id="PTHR35112:SF1">
    <property type="entry name" value="RING_FYVE_PHD ZINC FINGER SUPERFAMILY PROTEIN"/>
    <property type="match status" value="1"/>
</dbReference>
<evidence type="ECO:0000259" key="1">
    <source>
        <dbReference type="Pfam" id="PF25072"/>
    </source>
</evidence>
<sequence>MLVKRPLGIAMQFPRWIADLDWRFVLLVLPPLSLLVFLSISSANPFSNLAPLRVPLFPRGGGAPAAPAAANGSVPAAAAAAAANGSVPAAAAAPRTWKEELDRSRMAVCLVGGARRFELTGPSIVERILKVYPNADLFLHSPFDKNAFKFLLLNSAPRIATVRIFHPEPMAETEVELRVLTSSNSPNGIQGLLQYFNLVEGCLTMIKSHQARHNFTYDWIVRTRVDGFWNAPLDPDNFIPGHYVVPPGSTYGGLNDRLGIGDLFTSTVALSRLSLIPQLNQAGFHQLNSETSFRAQLTTQNVTHLAKRLPFCIVTDRQYGFPPSRFGVPVAAISSKGPLSGAKCRPCTPVCRGACVARVMPMLDKGWSWTRWENGTLDLCDAHGEWETGWEKLFDRVAGKALAKQRKRVWSLKLKDCVSEFEKMKRRTVSWQAPDADKICKVGLGYAR</sequence>
<comment type="caution">
    <text evidence="2">The sequence shown here is derived from an EMBL/GenBank/DDBJ whole genome shotgun (WGS) entry which is preliminary data.</text>
</comment>
<keyword evidence="3" id="KW-1185">Reference proteome</keyword>
<accession>A0ABD3K2Q7</accession>